<dbReference type="GO" id="GO:0009289">
    <property type="term" value="C:pilus"/>
    <property type="evidence" value="ECO:0007669"/>
    <property type="project" value="UniProtKB-SubCell"/>
</dbReference>
<protein>
    <submittedName>
        <fullName evidence="7">Uncharacterized protein</fullName>
    </submittedName>
</protein>
<evidence type="ECO:0000259" key="6">
    <source>
        <dbReference type="Pfam" id="PF16249"/>
    </source>
</evidence>
<keyword evidence="4" id="KW-0281">Fimbrium</keyword>
<dbReference type="STRING" id="1203610.HMPREF1536_03638"/>
<dbReference type="InterPro" id="IPR032594">
    <property type="entry name" value="DUF4906"/>
</dbReference>
<keyword evidence="3" id="KW-0732">Signal</keyword>
<dbReference type="EMBL" id="AQHW01000017">
    <property type="protein sequence ID" value="KKB54057.1"/>
    <property type="molecule type" value="Genomic_DNA"/>
</dbReference>
<dbReference type="Pfam" id="PF16249">
    <property type="entry name" value="DUF4906"/>
    <property type="match status" value="1"/>
</dbReference>
<accession>A0A0F5J9H8</accession>
<dbReference type="HOGENOM" id="CLU_025673_0_0_10"/>
<gene>
    <name evidence="7" type="ORF">HMPREF1536_03638</name>
</gene>
<reference evidence="7 8" key="1">
    <citation type="submission" date="2013-04" db="EMBL/GenBank/DDBJ databases">
        <title>The Genome Sequence of Parabacteroides gordonii DSM 23371.</title>
        <authorList>
            <consortium name="The Broad Institute Genomics Platform"/>
            <person name="Earl A."/>
            <person name="Ward D."/>
            <person name="Feldgarden M."/>
            <person name="Gevers D."/>
            <person name="Martens E."/>
            <person name="Sakamoto M."/>
            <person name="Benno Y."/>
            <person name="Suzuki N."/>
            <person name="Matsunaga N."/>
            <person name="Koshihara K."/>
            <person name="Seki M."/>
            <person name="Komiya H."/>
            <person name="Walker B."/>
            <person name="Young S."/>
            <person name="Zeng Q."/>
            <person name="Gargeya S."/>
            <person name="Fitzgerald M."/>
            <person name="Haas B."/>
            <person name="Abouelleil A."/>
            <person name="Allen A.W."/>
            <person name="Alvarado L."/>
            <person name="Arachchi H.M."/>
            <person name="Berlin A.M."/>
            <person name="Chapman S.B."/>
            <person name="Gainer-Dewar J."/>
            <person name="Goldberg J."/>
            <person name="Griggs A."/>
            <person name="Gujja S."/>
            <person name="Hansen M."/>
            <person name="Howarth C."/>
            <person name="Imamovic A."/>
            <person name="Ireland A."/>
            <person name="Larimer J."/>
            <person name="McCowan C."/>
            <person name="Murphy C."/>
            <person name="Pearson M."/>
            <person name="Poon T.W."/>
            <person name="Priest M."/>
            <person name="Roberts A."/>
            <person name="Saif S."/>
            <person name="Shea T."/>
            <person name="Sisk P."/>
            <person name="Sykes S."/>
            <person name="Wortman J."/>
            <person name="Nusbaum C."/>
            <person name="Birren B."/>
        </authorList>
    </citation>
    <scope>NUCLEOTIDE SEQUENCE [LARGE SCALE GENOMIC DNA]</scope>
    <source>
        <strain evidence="7 8">MS-1</strain>
    </source>
</reference>
<feature type="domain" description="DUF4906" evidence="6">
    <location>
        <begin position="266"/>
        <end position="342"/>
    </location>
</feature>
<evidence type="ECO:0000256" key="4">
    <source>
        <dbReference type="ARBA" id="ARBA00023263"/>
    </source>
</evidence>
<name>A0A0F5J9H8_9BACT</name>
<evidence type="ECO:0000313" key="8">
    <source>
        <dbReference type="Proteomes" id="UP000033035"/>
    </source>
</evidence>
<dbReference type="AlphaFoldDB" id="A0A0F5J9H8"/>
<feature type="domain" description="Major fimbrial subunit protein N-terminal" evidence="5">
    <location>
        <begin position="51"/>
        <end position="184"/>
    </location>
</feature>
<evidence type="ECO:0000256" key="1">
    <source>
        <dbReference type="ARBA" id="ARBA00004561"/>
    </source>
</evidence>
<dbReference type="Pfam" id="PF06321">
    <property type="entry name" value="P_gingi_FimA"/>
    <property type="match status" value="1"/>
</dbReference>
<comment type="caution">
    <text evidence="7">The sequence shown here is derived from an EMBL/GenBank/DDBJ whole genome shotgun (WGS) entry which is preliminary data.</text>
</comment>
<proteinExistence type="inferred from homology"/>
<evidence type="ECO:0000256" key="3">
    <source>
        <dbReference type="ARBA" id="ARBA00022729"/>
    </source>
</evidence>
<comment type="subcellular location">
    <subcellularLocation>
        <location evidence="1">Fimbrium</location>
    </subcellularLocation>
</comment>
<evidence type="ECO:0000313" key="7">
    <source>
        <dbReference type="EMBL" id="KKB54057.1"/>
    </source>
</evidence>
<sequence length="687" mass="75850">MKQWVAMYCTWMACFFATGCSTDGWANHPDEGMEEEWVPVSFSLRQEPLMSIACVEGMTKAEPTVEERTTKLAINDLTVLQFDWDGNTEGGNDGSTVKCVTSRYILSPEPEEGDIYSIGLRSQENEEQYIVFIANAGAKFQNYEGKTLGAFREETVELDQQTMSEDNMMMIAAVKASFTATGNTGDAVEVNLQRLVARISFTWQRKLTITGTKFTPLAMKIGNVPNKLKYADGFIDATTEMDYPEKVAGNFKNYTSIVSELEEGYTWYIPLNRHKEKGTGKTAYEKDATHAPNDGVGCTYVELSGIYTTPNMPTQLASYRFYPGGNITDDYTIERNGDYAIHAVIKGVNSFDKRVSKRNFKEIEPANCFVVAPETDNELLFNPYQAPGTDVAGTGVVYQNQLIKDRFSRIFGVKILWQTVEGLLQSVSLSQGMVSVVPNATGVSGNALIAVYDEAGTILWSWHIWVTPYAGVLDGSGTKGKIQQYAECFWMDRNLGALSTTKREEGPRFYYQWGRKDPFYTGNGVIVSGGMEVSSADMGTALNIDQSVGNPTVFFLNQSTSLWHGGNALTTLWTESGNKTVFDPCPAGWQVPAKAAWDTFNWGVNFSWDVSSDLGATRNVDGGELPAWYPKSGRLDNTSMGYNESYTSLWSASFGATMPSVFQFNNGMSSTTEVSGAWGAAVRCVKQ</sequence>
<dbReference type="PATRIC" id="fig|1203610.3.peg.3708"/>
<keyword evidence="8" id="KW-1185">Reference proteome</keyword>
<comment type="similarity">
    <text evidence="2">Belongs to the bacteroidetes fimbrillin superfamily. FimA/Mfa1 family.</text>
</comment>
<evidence type="ECO:0000256" key="2">
    <source>
        <dbReference type="ARBA" id="ARBA00006011"/>
    </source>
</evidence>
<dbReference type="PROSITE" id="PS51257">
    <property type="entry name" value="PROKAR_LIPOPROTEIN"/>
    <property type="match status" value="1"/>
</dbReference>
<dbReference type="InterPro" id="IPR029141">
    <property type="entry name" value="FimA_N"/>
</dbReference>
<evidence type="ECO:0000259" key="5">
    <source>
        <dbReference type="Pfam" id="PF06321"/>
    </source>
</evidence>
<organism evidence="7 8">
    <name type="scientific">Parabacteroides gordonii MS-1 = DSM 23371</name>
    <dbReference type="NCBI Taxonomy" id="1203610"/>
    <lineage>
        <taxon>Bacteria</taxon>
        <taxon>Pseudomonadati</taxon>
        <taxon>Bacteroidota</taxon>
        <taxon>Bacteroidia</taxon>
        <taxon>Bacteroidales</taxon>
        <taxon>Tannerellaceae</taxon>
        <taxon>Parabacteroides</taxon>
    </lineage>
</organism>
<dbReference type="Proteomes" id="UP000033035">
    <property type="component" value="Unassembled WGS sequence"/>
</dbReference>